<evidence type="ECO:0000256" key="2">
    <source>
        <dbReference type="ARBA" id="ARBA00029447"/>
    </source>
</evidence>
<comment type="similarity">
    <text evidence="2">Belongs to the methyl-accepting chemotaxis (MCP) protein family.</text>
</comment>
<evidence type="ECO:0000259" key="5">
    <source>
        <dbReference type="PROSITE" id="PS50111"/>
    </source>
</evidence>
<gene>
    <name evidence="7" type="ORF">TH25_12220</name>
</gene>
<evidence type="ECO:0008006" key="9">
    <source>
        <dbReference type="Google" id="ProtNLM"/>
    </source>
</evidence>
<dbReference type="AlphaFoldDB" id="A0A367XC54"/>
<dbReference type="InterPro" id="IPR007891">
    <property type="entry name" value="CHASE3"/>
</dbReference>
<organism evidence="7 8">
    <name type="scientific">Thalassospira profundimaris</name>
    <dbReference type="NCBI Taxonomy" id="502049"/>
    <lineage>
        <taxon>Bacteria</taxon>
        <taxon>Pseudomonadati</taxon>
        <taxon>Pseudomonadota</taxon>
        <taxon>Alphaproteobacteria</taxon>
        <taxon>Rhodospirillales</taxon>
        <taxon>Thalassospiraceae</taxon>
        <taxon>Thalassospira</taxon>
    </lineage>
</organism>
<reference evidence="7 8" key="1">
    <citation type="submission" date="2014-07" db="EMBL/GenBank/DDBJ databases">
        <title>Draft genome sequence of Thalassospira profundimaris S25-3-2.</title>
        <authorList>
            <person name="Lai Q."/>
            <person name="Shao Z."/>
        </authorList>
    </citation>
    <scope>NUCLEOTIDE SEQUENCE [LARGE SCALE GENOMIC DNA]</scope>
    <source>
        <strain evidence="7 8">S25-3-2</strain>
    </source>
</reference>
<dbReference type="RefSeq" id="WP_114088568.1">
    <property type="nucleotide sequence ID" value="NZ_JPWH01000008.1"/>
</dbReference>
<evidence type="ECO:0000256" key="1">
    <source>
        <dbReference type="ARBA" id="ARBA00023224"/>
    </source>
</evidence>
<dbReference type="GO" id="GO:0007165">
    <property type="term" value="P:signal transduction"/>
    <property type="evidence" value="ECO:0007669"/>
    <property type="project" value="UniProtKB-KW"/>
</dbReference>
<dbReference type="Gene3D" id="1.10.287.950">
    <property type="entry name" value="Methyl-accepting chemotaxis protein"/>
    <property type="match status" value="1"/>
</dbReference>
<feature type="domain" description="HAMP" evidence="6">
    <location>
        <begin position="222"/>
        <end position="275"/>
    </location>
</feature>
<dbReference type="Pfam" id="PF05227">
    <property type="entry name" value="CHASE3"/>
    <property type="match status" value="1"/>
</dbReference>
<dbReference type="OrthoDB" id="8482111at2"/>
<evidence type="ECO:0000259" key="6">
    <source>
        <dbReference type="PROSITE" id="PS50885"/>
    </source>
</evidence>
<dbReference type="SUPFAM" id="SSF58104">
    <property type="entry name" value="Methyl-accepting chemotaxis protein (MCP) signaling domain"/>
    <property type="match status" value="1"/>
</dbReference>
<evidence type="ECO:0000313" key="7">
    <source>
        <dbReference type="EMBL" id="RCK50351.1"/>
    </source>
</evidence>
<keyword evidence="4" id="KW-0812">Transmembrane</keyword>
<dbReference type="Proteomes" id="UP000252517">
    <property type="component" value="Unassembled WGS sequence"/>
</dbReference>
<dbReference type="Gene3D" id="1.10.8.500">
    <property type="entry name" value="HAMP domain in histidine kinase"/>
    <property type="match status" value="1"/>
</dbReference>
<dbReference type="CDD" id="cd19410">
    <property type="entry name" value="HK9-like_sensor"/>
    <property type="match status" value="1"/>
</dbReference>
<dbReference type="GO" id="GO:0016020">
    <property type="term" value="C:membrane"/>
    <property type="evidence" value="ECO:0007669"/>
    <property type="project" value="InterPro"/>
</dbReference>
<evidence type="ECO:0000256" key="4">
    <source>
        <dbReference type="SAM" id="Phobius"/>
    </source>
</evidence>
<evidence type="ECO:0000256" key="3">
    <source>
        <dbReference type="PROSITE-ProRule" id="PRU00284"/>
    </source>
</evidence>
<feature type="transmembrane region" description="Helical" evidence="4">
    <location>
        <begin position="12"/>
        <end position="32"/>
    </location>
</feature>
<sequence length="571" mass="61373">MSLHNVRLKLKVLFGILSPLVFLLLLAGVSIFSIRSMLSTSNWVEHTNKVLIDVETITASAINMETGMRGYLLSGKEDFLEPYEEGEKNVYSQIDNLKETVSDNPAQVARLNEAEKTLRDWQANVTEPMIRIRRDIATNQTTSESGITTMDGLSDLVGQAKGKAYLDKFRATMRDVHQAEAKLLDIRKAQNQSTVFYAYAMIAGCVVIALAVGTGMAFIIGGAIASPIIRMTKTMRTLASGDKTIDIPDTERGDEIGEMATAVEVFKDSMIKADELAAREIEQSREREERAKKIEQATRDFDAVIAQVLTAVMSSASQMGTTATSMLDTANNTNHRAATVAAASEQASANVQSVATATEELSSSINEISRQITQSSATAQRAVEEAETTNNQMQSLVVAAQKVGEVVSLISNIAQQTNLLALNATIEAARAGEAGKGFAVVANEVKALATETARATGEISQQIESIQNETKSAVNAIASITEIIDEMNAITVAISSAMEEQDAATKEITRNIQQASTGTNNVSENIIEVRNSVGNTEQAAGQVSDVARDLTSKADDLKAQVDTFLSCMRAA</sequence>
<accession>A0A367XC54</accession>
<keyword evidence="4" id="KW-0472">Membrane</keyword>
<evidence type="ECO:0000313" key="8">
    <source>
        <dbReference type="Proteomes" id="UP000252517"/>
    </source>
</evidence>
<feature type="transmembrane region" description="Helical" evidence="4">
    <location>
        <begin position="196"/>
        <end position="229"/>
    </location>
</feature>
<name>A0A367XC54_9PROT</name>
<dbReference type="Pfam" id="PF00672">
    <property type="entry name" value="HAMP"/>
    <property type="match status" value="1"/>
</dbReference>
<keyword evidence="4" id="KW-1133">Transmembrane helix</keyword>
<dbReference type="Pfam" id="PF00015">
    <property type="entry name" value="MCPsignal"/>
    <property type="match status" value="1"/>
</dbReference>
<dbReference type="InterPro" id="IPR004089">
    <property type="entry name" value="MCPsignal_dom"/>
</dbReference>
<protein>
    <recommendedName>
        <fullName evidence="9">Chemotaxis protein</fullName>
    </recommendedName>
</protein>
<dbReference type="PANTHER" id="PTHR32089">
    <property type="entry name" value="METHYL-ACCEPTING CHEMOTAXIS PROTEIN MCPB"/>
    <property type="match status" value="1"/>
</dbReference>
<dbReference type="InterPro" id="IPR003660">
    <property type="entry name" value="HAMP_dom"/>
</dbReference>
<dbReference type="SMART" id="SM00304">
    <property type="entry name" value="HAMP"/>
    <property type="match status" value="1"/>
</dbReference>
<dbReference type="PROSITE" id="PS50111">
    <property type="entry name" value="CHEMOTAXIS_TRANSDUC_2"/>
    <property type="match status" value="1"/>
</dbReference>
<comment type="caution">
    <text evidence="7">The sequence shown here is derived from an EMBL/GenBank/DDBJ whole genome shotgun (WGS) entry which is preliminary data.</text>
</comment>
<dbReference type="CDD" id="cd06225">
    <property type="entry name" value="HAMP"/>
    <property type="match status" value="1"/>
</dbReference>
<dbReference type="PANTHER" id="PTHR32089:SF112">
    <property type="entry name" value="LYSOZYME-LIKE PROTEIN-RELATED"/>
    <property type="match status" value="1"/>
</dbReference>
<dbReference type="PROSITE" id="PS50885">
    <property type="entry name" value="HAMP"/>
    <property type="match status" value="1"/>
</dbReference>
<feature type="domain" description="Methyl-accepting transducer" evidence="5">
    <location>
        <begin position="315"/>
        <end position="537"/>
    </location>
</feature>
<dbReference type="SMART" id="SM00283">
    <property type="entry name" value="MA"/>
    <property type="match status" value="1"/>
</dbReference>
<keyword evidence="1 3" id="KW-0807">Transducer</keyword>
<proteinExistence type="inferred from homology"/>
<dbReference type="EMBL" id="JPWH01000008">
    <property type="protein sequence ID" value="RCK50351.1"/>
    <property type="molecule type" value="Genomic_DNA"/>
</dbReference>